<dbReference type="EMBL" id="RJPS01000013">
    <property type="protein sequence ID" value="RSJ88436.1"/>
    <property type="molecule type" value="Genomic_DNA"/>
</dbReference>
<gene>
    <name evidence="1" type="ORF">D8792_09355</name>
</gene>
<reference evidence="1 2" key="1">
    <citation type="submission" date="2018-11" db="EMBL/GenBank/DDBJ databases">
        <title>Species Designations Belie Phenotypic and Genotypic Heterogeneity in Oral Streptococci.</title>
        <authorList>
            <person name="Velsko I."/>
        </authorList>
    </citation>
    <scope>NUCLEOTIDE SEQUENCE [LARGE SCALE GENOMIC DNA]</scope>
    <source>
        <strain evidence="1 2">A52</strain>
    </source>
</reference>
<accession>A0A3R9KQD5</accession>
<dbReference type="AlphaFoldDB" id="A0A3R9KQD5"/>
<protein>
    <submittedName>
        <fullName evidence="1">Uncharacterized protein</fullName>
    </submittedName>
</protein>
<comment type="caution">
    <text evidence="1">The sequence shown here is derived from an EMBL/GenBank/DDBJ whole genome shotgun (WGS) entry which is preliminary data.</text>
</comment>
<evidence type="ECO:0000313" key="1">
    <source>
        <dbReference type="EMBL" id="RSJ88436.1"/>
    </source>
</evidence>
<dbReference type="Proteomes" id="UP000270868">
    <property type="component" value="Unassembled WGS sequence"/>
</dbReference>
<dbReference type="RefSeq" id="WP_125373865.1">
    <property type="nucleotide sequence ID" value="NZ_CAUUYS010000006.1"/>
</dbReference>
<evidence type="ECO:0000313" key="2">
    <source>
        <dbReference type="Proteomes" id="UP000270868"/>
    </source>
</evidence>
<name>A0A3R9KQD5_STRCR</name>
<sequence length="78" mass="9014">MNEVLGAVCFVSSLLLGALWTSHVDLKKRRLEAEKQAEIDLYARYVIWAQNEYMIEQNQRMAEVRKHDTQSFTVKGVG</sequence>
<organism evidence="1 2">
    <name type="scientific">Streptococcus cristatus</name>
    <dbReference type="NCBI Taxonomy" id="45634"/>
    <lineage>
        <taxon>Bacteria</taxon>
        <taxon>Bacillati</taxon>
        <taxon>Bacillota</taxon>
        <taxon>Bacilli</taxon>
        <taxon>Lactobacillales</taxon>
        <taxon>Streptococcaceae</taxon>
        <taxon>Streptococcus</taxon>
    </lineage>
</organism>
<proteinExistence type="predicted"/>